<evidence type="ECO:0000256" key="7">
    <source>
        <dbReference type="SAM" id="Phobius"/>
    </source>
</evidence>
<dbReference type="OrthoDB" id="2988756at2759"/>
<comment type="similarity">
    <text evidence="5">Belongs to the SAT4 family.</text>
</comment>
<dbReference type="STRING" id="1209926.A0A1G4B6W5"/>
<dbReference type="Pfam" id="PF20684">
    <property type="entry name" value="Fung_rhodopsin"/>
    <property type="match status" value="1"/>
</dbReference>
<dbReference type="PANTHER" id="PTHR33048">
    <property type="entry name" value="PTH11-LIKE INTEGRAL MEMBRANE PROTEIN (AFU_ORTHOLOGUE AFUA_5G11245)"/>
    <property type="match status" value="1"/>
</dbReference>
<evidence type="ECO:0000313" key="10">
    <source>
        <dbReference type="Proteomes" id="UP000176998"/>
    </source>
</evidence>
<comment type="caution">
    <text evidence="9">The sequence shown here is derived from an EMBL/GenBank/DDBJ whole genome shotgun (WGS) entry which is preliminary data.</text>
</comment>
<dbReference type="AlphaFoldDB" id="A0A1G4B6W5"/>
<comment type="subcellular location">
    <subcellularLocation>
        <location evidence="1">Membrane</location>
        <topology evidence="1">Multi-pass membrane protein</topology>
    </subcellularLocation>
</comment>
<dbReference type="GeneID" id="34560748"/>
<evidence type="ECO:0000313" key="9">
    <source>
        <dbReference type="EMBL" id="OHE97161.1"/>
    </source>
</evidence>
<dbReference type="Proteomes" id="UP000176998">
    <property type="component" value="Unassembled WGS sequence"/>
</dbReference>
<dbReference type="RefSeq" id="XP_022474317.1">
    <property type="nucleotide sequence ID" value="XM_022619238.1"/>
</dbReference>
<feature type="transmembrane region" description="Helical" evidence="7">
    <location>
        <begin position="102"/>
        <end position="124"/>
    </location>
</feature>
<evidence type="ECO:0000256" key="5">
    <source>
        <dbReference type="ARBA" id="ARBA00038359"/>
    </source>
</evidence>
<proteinExistence type="inferred from homology"/>
<dbReference type="GO" id="GO:0016020">
    <property type="term" value="C:membrane"/>
    <property type="evidence" value="ECO:0007669"/>
    <property type="project" value="UniProtKB-SubCell"/>
</dbReference>
<evidence type="ECO:0000256" key="2">
    <source>
        <dbReference type="ARBA" id="ARBA00022692"/>
    </source>
</evidence>
<reference evidence="9 10" key="1">
    <citation type="submission" date="2016-09" db="EMBL/GenBank/DDBJ databases">
        <authorList>
            <person name="Capua I."/>
            <person name="De Benedictis P."/>
            <person name="Joannis T."/>
            <person name="Lombin L.H."/>
            <person name="Cattoli G."/>
        </authorList>
    </citation>
    <scope>NUCLEOTIDE SEQUENCE [LARGE SCALE GENOMIC DNA]</scope>
    <source>
        <strain evidence="9 10">IMI 309357</strain>
    </source>
</reference>
<dbReference type="InterPro" id="IPR049326">
    <property type="entry name" value="Rhodopsin_dom_fungi"/>
</dbReference>
<feature type="transmembrane region" description="Helical" evidence="7">
    <location>
        <begin position="255"/>
        <end position="276"/>
    </location>
</feature>
<dbReference type="InterPro" id="IPR052337">
    <property type="entry name" value="SAT4-like"/>
</dbReference>
<keyword evidence="2 7" id="KW-0812">Transmembrane</keyword>
<sequence>MSAAEANAFIQEVWGLQGAAYLVVGLRYYSRASTLGWRKLAWDDALMFLAILVYTAESVAAYFVVAYWKGFANNGMTDDQRATLDPASPEWVLRVNGSKTHVIGLLLYTTLLWLLKACWVVYYSRLTDGVHKMKRVIFWAMIIMPITYVACLLVAFMKCIPFQNQWQINPSPGNSCMPAVSILQTTFVMAMNTITDFYLMAIPLPMVWKSHLPWRKKTTLMIMFSGGFLEMAFGILRCVSILTVGDTDPAQSGYWSVRESFVSVVLTNMPMVYPLFKSVIDKSRNASTNKSGGIGDSQGYRLGSYPGKQGPRSHPLSIPNETTWGSDEHIVSNGVEKNIAGGEEASIGSTDKSQGTYLPQGSNIAEVAAEPVNSNRQSTRARRHQLEVDPNKIVVTKEYTISRAAHGPHEPRMGRY</sequence>
<feature type="transmembrane region" description="Helical" evidence="7">
    <location>
        <begin position="177"/>
        <end position="199"/>
    </location>
</feature>
<gene>
    <name evidence="9" type="ORF">CORC01_07602</name>
</gene>
<keyword evidence="10" id="KW-1185">Reference proteome</keyword>
<feature type="transmembrane region" description="Helical" evidence="7">
    <location>
        <begin position="220"/>
        <end position="243"/>
    </location>
</feature>
<feature type="transmembrane region" description="Helical" evidence="7">
    <location>
        <begin position="136"/>
        <end position="157"/>
    </location>
</feature>
<feature type="domain" description="Rhodopsin" evidence="8">
    <location>
        <begin position="26"/>
        <end position="277"/>
    </location>
</feature>
<keyword evidence="3 7" id="KW-1133">Transmembrane helix</keyword>
<dbReference type="PANTHER" id="PTHR33048:SF2">
    <property type="entry name" value="SRPK"/>
    <property type="match status" value="1"/>
</dbReference>
<dbReference type="EMBL" id="MJBS01000061">
    <property type="protein sequence ID" value="OHE97161.1"/>
    <property type="molecule type" value="Genomic_DNA"/>
</dbReference>
<feature type="transmembrane region" description="Helical" evidence="7">
    <location>
        <begin position="45"/>
        <end position="68"/>
    </location>
</feature>
<organism evidence="9 10">
    <name type="scientific">Colletotrichum orchidophilum</name>
    <dbReference type="NCBI Taxonomy" id="1209926"/>
    <lineage>
        <taxon>Eukaryota</taxon>
        <taxon>Fungi</taxon>
        <taxon>Dikarya</taxon>
        <taxon>Ascomycota</taxon>
        <taxon>Pezizomycotina</taxon>
        <taxon>Sordariomycetes</taxon>
        <taxon>Hypocreomycetidae</taxon>
        <taxon>Glomerellales</taxon>
        <taxon>Glomerellaceae</taxon>
        <taxon>Colletotrichum</taxon>
    </lineage>
</organism>
<evidence type="ECO:0000256" key="4">
    <source>
        <dbReference type="ARBA" id="ARBA00023136"/>
    </source>
</evidence>
<evidence type="ECO:0000259" key="8">
    <source>
        <dbReference type="Pfam" id="PF20684"/>
    </source>
</evidence>
<keyword evidence="4 7" id="KW-0472">Membrane</keyword>
<protein>
    <recommendedName>
        <fullName evidence="8">Rhodopsin domain-containing protein</fullName>
    </recommendedName>
</protein>
<evidence type="ECO:0000256" key="1">
    <source>
        <dbReference type="ARBA" id="ARBA00004141"/>
    </source>
</evidence>
<feature type="region of interest" description="Disordered" evidence="6">
    <location>
        <begin position="285"/>
        <end position="314"/>
    </location>
</feature>
<evidence type="ECO:0000256" key="3">
    <source>
        <dbReference type="ARBA" id="ARBA00022989"/>
    </source>
</evidence>
<accession>A0A1G4B6W5</accession>
<name>A0A1G4B6W5_9PEZI</name>
<evidence type="ECO:0000256" key="6">
    <source>
        <dbReference type="SAM" id="MobiDB-lite"/>
    </source>
</evidence>